<feature type="domain" description="Ferritin/DPS" evidence="3">
    <location>
        <begin position="17"/>
        <end position="153"/>
    </location>
</feature>
<sequence length="154" mass="17465">MKTQVKNNAVNEVLVGELNQFVADMQIYYQNLRAFHWNVKGSMFFVLHEKFEEYYTETAEVIDAVAERILMVGGQPLHTFSDYLTVASLEEIKNVTDGITAVKHVVAQSESLLEQMNKLQADAGDRGDEATNALFSELIGNTEKRLWMLKTFLA</sequence>
<dbReference type="GO" id="GO:0016722">
    <property type="term" value="F:oxidoreductase activity, acting on metal ions"/>
    <property type="evidence" value="ECO:0007669"/>
    <property type="project" value="InterPro"/>
</dbReference>
<keyword evidence="5" id="KW-1185">Reference proteome</keyword>
<dbReference type="CDD" id="cd01043">
    <property type="entry name" value="DPS"/>
    <property type="match status" value="1"/>
</dbReference>
<comment type="similarity">
    <text evidence="1 2">Belongs to the Dps family.</text>
</comment>
<dbReference type="InterPro" id="IPR002177">
    <property type="entry name" value="DPS_DNA-bd"/>
</dbReference>
<dbReference type="GO" id="GO:0008199">
    <property type="term" value="F:ferric iron binding"/>
    <property type="evidence" value="ECO:0007669"/>
    <property type="project" value="InterPro"/>
</dbReference>
<dbReference type="InterPro" id="IPR012347">
    <property type="entry name" value="Ferritin-like"/>
</dbReference>
<gene>
    <name evidence="4" type="ORF">BC643_3739</name>
</gene>
<keyword evidence="4" id="KW-0238">DNA-binding</keyword>
<dbReference type="Pfam" id="PF00210">
    <property type="entry name" value="Ferritin"/>
    <property type="match status" value="1"/>
</dbReference>
<dbReference type="Gene3D" id="1.20.1260.10">
    <property type="match status" value="1"/>
</dbReference>
<dbReference type="InterPro" id="IPR008331">
    <property type="entry name" value="Ferritin_DPS_dom"/>
</dbReference>
<dbReference type="PROSITE" id="PS00818">
    <property type="entry name" value="DPS_1"/>
    <property type="match status" value="1"/>
</dbReference>
<dbReference type="OrthoDB" id="9797023at2"/>
<evidence type="ECO:0000259" key="3">
    <source>
        <dbReference type="Pfam" id="PF00210"/>
    </source>
</evidence>
<name>A0A419VWW7_9BACT</name>
<organism evidence="4 5">
    <name type="scientific">Mangrovibacterium diazotrophicum</name>
    <dbReference type="NCBI Taxonomy" id="1261403"/>
    <lineage>
        <taxon>Bacteria</taxon>
        <taxon>Pseudomonadati</taxon>
        <taxon>Bacteroidota</taxon>
        <taxon>Bacteroidia</taxon>
        <taxon>Marinilabiliales</taxon>
        <taxon>Prolixibacteraceae</taxon>
        <taxon>Mangrovibacterium</taxon>
    </lineage>
</organism>
<proteinExistence type="inferred from homology"/>
<dbReference type="InterPro" id="IPR009078">
    <property type="entry name" value="Ferritin-like_SF"/>
</dbReference>
<dbReference type="Proteomes" id="UP000283387">
    <property type="component" value="Unassembled WGS sequence"/>
</dbReference>
<accession>A0A419VWW7</accession>
<dbReference type="InterPro" id="IPR023188">
    <property type="entry name" value="DPS_DNA-bd_CS"/>
</dbReference>
<comment type="caution">
    <text evidence="4">The sequence shown here is derived from an EMBL/GenBank/DDBJ whole genome shotgun (WGS) entry which is preliminary data.</text>
</comment>
<dbReference type="PANTHER" id="PTHR42932">
    <property type="entry name" value="GENERAL STRESS PROTEIN 20U"/>
    <property type="match status" value="1"/>
</dbReference>
<dbReference type="RefSeq" id="WP_120274759.1">
    <property type="nucleotide sequence ID" value="NZ_RAPN01000003.1"/>
</dbReference>
<dbReference type="GO" id="GO:0003677">
    <property type="term" value="F:DNA binding"/>
    <property type="evidence" value="ECO:0007669"/>
    <property type="project" value="UniProtKB-KW"/>
</dbReference>
<dbReference type="EMBL" id="RAPN01000003">
    <property type="protein sequence ID" value="RKD87732.1"/>
    <property type="molecule type" value="Genomic_DNA"/>
</dbReference>
<dbReference type="PRINTS" id="PR01346">
    <property type="entry name" value="HELNAPAPROT"/>
</dbReference>
<dbReference type="SUPFAM" id="SSF47240">
    <property type="entry name" value="Ferritin-like"/>
    <property type="match status" value="1"/>
</dbReference>
<dbReference type="PIRSF" id="PIRSF005900">
    <property type="entry name" value="Dps"/>
    <property type="match status" value="1"/>
</dbReference>
<evidence type="ECO:0000256" key="2">
    <source>
        <dbReference type="RuleBase" id="RU003875"/>
    </source>
</evidence>
<reference evidence="4 5" key="1">
    <citation type="submission" date="2018-09" db="EMBL/GenBank/DDBJ databases">
        <title>Genomic Encyclopedia of Archaeal and Bacterial Type Strains, Phase II (KMG-II): from individual species to whole genera.</title>
        <authorList>
            <person name="Goeker M."/>
        </authorList>
    </citation>
    <scope>NUCLEOTIDE SEQUENCE [LARGE SCALE GENOMIC DNA]</scope>
    <source>
        <strain evidence="4 5">DSM 27148</strain>
    </source>
</reference>
<dbReference type="AlphaFoldDB" id="A0A419VWW7"/>
<evidence type="ECO:0000313" key="5">
    <source>
        <dbReference type="Proteomes" id="UP000283387"/>
    </source>
</evidence>
<evidence type="ECO:0000313" key="4">
    <source>
        <dbReference type="EMBL" id="RKD87732.1"/>
    </source>
</evidence>
<protein>
    <submittedName>
        <fullName evidence="4">Starvation-inducible DNA-binding protein</fullName>
    </submittedName>
</protein>
<dbReference type="PANTHER" id="PTHR42932:SF1">
    <property type="entry name" value="GENERAL STRESS PROTEIN 20U"/>
    <property type="match status" value="1"/>
</dbReference>
<evidence type="ECO:0000256" key="1">
    <source>
        <dbReference type="ARBA" id="ARBA00009497"/>
    </source>
</evidence>